<name>X5HLH4_9RICK</name>
<dbReference type="EMBL" id="CP007481">
    <property type="protein sequence ID" value="AHX11245.1"/>
    <property type="molecule type" value="Genomic_DNA"/>
</dbReference>
<dbReference type="Proteomes" id="UP000023755">
    <property type="component" value="Chromosome"/>
</dbReference>
<dbReference type="KEGG" id="nhm:NHE_0286"/>
<accession>X5HLH4</accession>
<evidence type="ECO:0000313" key="2">
    <source>
        <dbReference type="Proteomes" id="UP000023755"/>
    </source>
</evidence>
<reference evidence="1 2" key="1">
    <citation type="submission" date="2014-03" db="EMBL/GenBank/DDBJ databases">
        <title>Sequencing and Comparison of Genomes and Transcriptome Profiles of Human Ehrlichiosis Agents.</title>
        <authorList>
            <person name="Lin M."/>
            <person name="Daugherty S.C."/>
            <person name="Nagaraj S."/>
            <person name="Cheng Z."/>
            <person name="Xiong Q."/>
            <person name="Lin F.-Y."/>
            <person name="Sengamalay N."/>
            <person name="Ott S."/>
            <person name="Godinez A."/>
            <person name="Tallon L.J."/>
            <person name="Sadzewicz L."/>
            <person name="Fraser C.M."/>
            <person name="Dunning Hotopp J.C."/>
            <person name="Rikihisa Y."/>
        </authorList>
    </citation>
    <scope>NUCLEOTIDE SEQUENCE [LARGE SCALE GENOMIC DNA]</scope>
    <source>
        <strain evidence="1 2">Oregon</strain>
    </source>
</reference>
<dbReference type="AlphaFoldDB" id="X5HLH4"/>
<keyword evidence="2" id="KW-1185">Reference proteome</keyword>
<proteinExistence type="predicted"/>
<gene>
    <name evidence="1" type="ORF">NHE_0286</name>
</gene>
<dbReference type="STRING" id="1286528.NHE_0286"/>
<protein>
    <submittedName>
        <fullName evidence="1">Uncharacterized protein</fullName>
    </submittedName>
</protein>
<sequence length="37" mass="4433">MYSCSACRKRKKDNALVFKREFIKEYYSEGEKSCYNG</sequence>
<evidence type="ECO:0000313" key="1">
    <source>
        <dbReference type="EMBL" id="AHX11245.1"/>
    </source>
</evidence>
<organism evidence="1 2">
    <name type="scientific">Neorickettsia helminthoeca str. Oregon</name>
    <dbReference type="NCBI Taxonomy" id="1286528"/>
    <lineage>
        <taxon>Bacteria</taxon>
        <taxon>Pseudomonadati</taxon>
        <taxon>Pseudomonadota</taxon>
        <taxon>Alphaproteobacteria</taxon>
        <taxon>Rickettsiales</taxon>
        <taxon>Anaplasmataceae</taxon>
        <taxon>Neorickettsia</taxon>
    </lineage>
</organism>
<dbReference type="HOGENOM" id="CLU_3346337_0_0_5"/>